<dbReference type="eggNOG" id="KOG0583">
    <property type="taxonomic scope" value="Eukaryota"/>
</dbReference>
<feature type="region of interest" description="Disordered" evidence="10">
    <location>
        <begin position="409"/>
        <end position="436"/>
    </location>
</feature>
<reference evidence="13 14" key="1">
    <citation type="journal article" date="2013" name="MBio">
        <title>Genome sequencing of the plant pathogen Taphrina deformans, the causal agent of peach leaf curl.</title>
        <authorList>
            <person name="Cisse O.H."/>
            <person name="Almeida J.M.G.C.F."/>
            <person name="Fonseca A."/>
            <person name="Kumar A.A."/>
            <person name="Salojaervi J."/>
            <person name="Overmyer K."/>
            <person name="Hauser P.M."/>
            <person name="Pagni M."/>
        </authorList>
    </citation>
    <scope>NUCLEOTIDE SEQUENCE [LARGE SCALE GENOMIC DNA]</scope>
    <source>
        <strain evidence="14">PYCC 5710 / ATCC 11124 / CBS 356.35 / IMI 108563 / JCM 9778 / NBRC 8474</strain>
    </source>
</reference>
<evidence type="ECO:0000256" key="4">
    <source>
        <dbReference type="ARBA" id="ARBA00022679"/>
    </source>
</evidence>
<keyword evidence="4" id="KW-0808">Transferase</keyword>
<dbReference type="PROSITE" id="PS50032">
    <property type="entry name" value="KA1"/>
    <property type="match status" value="1"/>
</dbReference>
<sequence length="807" mass="89204">MGKVKLARHHVTGEQVAVKIIPRIKLRDPNIKDPKDPDNKKRDHDESKEIRTIREAAISTLLQHPYICGMRDLMIMSHHYYMLFEYVDGGQMLDYIISHGKLKEKGARKFARQIASALDYCHYNSIVHRDLKIENILISKDGDIKIIDFGLSNLYSPKSNLSTFCGSLYFAAPELLNAKPYTGPEVDVWSFGIVLYVLVCGKVPFDDQNMPALHAKIKRGIVEYPNWLSAECKHLISRMLVVNSTQRATMSEVINHPWMLKGYDSPMDSYTKPRNPLTLPLDENVVKGMTGFDFGNVDTIRAELTDVLESEDYIRAVDEYESQKELRASRSRTPSSSTSAAPDDAAGLPNPTKAFHPLISIYYLVHEKLQRDQGISDPASDIVHAQKTPGLEVPAIPVPEMVHPSEASYEIAQPTSSMSSSSSRARSRTHGEMETRQAMEQMSLAPPVPVVEPKRGGIFRRLSSRRYRNEKTTGPDSSASEAVPAPELTTPRKSLSGRHSRDNTEIALSTQPGYNGVNNYATPQKGREPILLVPQSAPSKSSLGRAASVSEGKRTNGLIPRKPLINIDASRDSTAGAPLNSMPEESNPTFDNKAQRAKSLGGARGEQLRTRRGAEQNAAGTASQKESMSKTSTGDEYVPKAGLKGLFSVSTTSSKSPSVIHADLLRTLNKMGIMHNDVKGGYNCLYRPSIDLNSVPDASHERESSTQAPAPTGLARSMSRTSRKLSFRRATRARAVSNTHGLEPTDDSTESVFEASGQQDSNLVVRFDIYIVKVPWFNLHGVQFKRVSGDSWQYKSLASKILSELSL</sequence>
<dbReference type="GO" id="GO:0035556">
    <property type="term" value="P:intracellular signal transduction"/>
    <property type="evidence" value="ECO:0007669"/>
    <property type="project" value="TreeGrafter"/>
</dbReference>
<comment type="similarity">
    <text evidence="1">Belongs to the protein kinase superfamily. CAMK Ser/Thr protein kinase family. NIM1 subfamily.</text>
</comment>
<proteinExistence type="inferred from homology"/>
<dbReference type="EC" id="2.7.11.1" evidence="2"/>
<evidence type="ECO:0000256" key="7">
    <source>
        <dbReference type="ARBA" id="ARBA00022840"/>
    </source>
</evidence>
<feature type="compositionally biased region" description="Polar residues" evidence="10">
    <location>
        <begin position="618"/>
        <end position="634"/>
    </location>
</feature>
<evidence type="ECO:0000256" key="8">
    <source>
        <dbReference type="ARBA" id="ARBA00047899"/>
    </source>
</evidence>
<feature type="region of interest" description="Disordered" evidence="10">
    <location>
        <begin position="28"/>
        <end position="47"/>
    </location>
</feature>
<keyword evidence="5" id="KW-0547">Nucleotide-binding</keyword>
<comment type="catalytic activity">
    <reaction evidence="9">
        <text>L-seryl-[protein] + ATP = O-phospho-L-seryl-[protein] + ADP + H(+)</text>
        <dbReference type="Rhea" id="RHEA:17989"/>
        <dbReference type="Rhea" id="RHEA-COMP:9863"/>
        <dbReference type="Rhea" id="RHEA-COMP:11604"/>
        <dbReference type="ChEBI" id="CHEBI:15378"/>
        <dbReference type="ChEBI" id="CHEBI:29999"/>
        <dbReference type="ChEBI" id="CHEBI:30616"/>
        <dbReference type="ChEBI" id="CHEBI:83421"/>
        <dbReference type="ChEBI" id="CHEBI:456216"/>
        <dbReference type="EC" id="2.7.11.1"/>
    </reaction>
</comment>
<feature type="region of interest" description="Disordered" evidence="10">
    <location>
        <begin position="695"/>
        <end position="721"/>
    </location>
</feature>
<dbReference type="VEuPathDB" id="FungiDB:TAPDE_003788"/>
<feature type="region of interest" description="Disordered" evidence="10">
    <location>
        <begin position="322"/>
        <end position="350"/>
    </location>
</feature>
<evidence type="ECO:0000256" key="9">
    <source>
        <dbReference type="ARBA" id="ARBA00048679"/>
    </source>
</evidence>
<feature type="domain" description="Protein kinase" evidence="11">
    <location>
        <begin position="1"/>
        <end position="259"/>
    </location>
</feature>
<dbReference type="GO" id="GO:0106310">
    <property type="term" value="F:protein serine kinase activity"/>
    <property type="evidence" value="ECO:0007669"/>
    <property type="project" value="RHEA"/>
</dbReference>
<organism evidence="13 14">
    <name type="scientific">Taphrina deformans (strain PYCC 5710 / ATCC 11124 / CBS 356.35 / IMI 108563 / JCM 9778 / NBRC 8474)</name>
    <name type="common">Peach leaf curl fungus</name>
    <name type="synonym">Lalaria deformans</name>
    <dbReference type="NCBI Taxonomy" id="1097556"/>
    <lineage>
        <taxon>Eukaryota</taxon>
        <taxon>Fungi</taxon>
        <taxon>Dikarya</taxon>
        <taxon>Ascomycota</taxon>
        <taxon>Taphrinomycotina</taxon>
        <taxon>Taphrinomycetes</taxon>
        <taxon>Taphrinales</taxon>
        <taxon>Taphrinaceae</taxon>
        <taxon>Taphrina</taxon>
    </lineage>
</organism>
<feature type="compositionally biased region" description="Polar residues" evidence="10">
    <location>
        <begin position="506"/>
        <end position="522"/>
    </location>
</feature>
<dbReference type="SUPFAM" id="SSF103243">
    <property type="entry name" value="KA1-like"/>
    <property type="match status" value="1"/>
</dbReference>
<dbReference type="Pfam" id="PF02149">
    <property type="entry name" value="KA1"/>
    <property type="match status" value="1"/>
</dbReference>
<evidence type="ECO:0000256" key="1">
    <source>
        <dbReference type="ARBA" id="ARBA00010791"/>
    </source>
</evidence>
<dbReference type="InterPro" id="IPR001772">
    <property type="entry name" value="KA1_dom"/>
</dbReference>
<keyword evidence="14" id="KW-1185">Reference proteome</keyword>
<evidence type="ECO:0000256" key="3">
    <source>
        <dbReference type="ARBA" id="ARBA00022527"/>
    </source>
</evidence>
<dbReference type="AlphaFoldDB" id="R4XD71"/>
<dbReference type="PANTHER" id="PTHR24346:SF82">
    <property type="entry name" value="KP78A-RELATED"/>
    <property type="match status" value="1"/>
</dbReference>
<dbReference type="Pfam" id="PF00069">
    <property type="entry name" value="Pkinase"/>
    <property type="match status" value="1"/>
</dbReference>
<feature type="domain" description="KA1" evidence="12">
    <location>
        <begin position="758"/>
        <end position="807"/>
    </location>
</feature>
<evidence type="ECO:0000256" key="6">
    <source>
        <dbReference type="ARBA" id="ARBA00022777"/>
    </source>
</evidence>
<keyword evidence="7" id="KW-0067">ATP-binding</keyword>
<keyword evidence="3 13" id="KW-0723">Serine/threonine-protein kinase</keyword>
<evidence type="ECO:0000256" key="2">
    <source>
        <dbReference type="ARBA" id="ARBA00012513"/>
    </source>
</evidence>
<dbReference type="InterPro" id="IPR011009">
    <property type="entry name" value="Kinase-like_dom_sf"/>
</dbReference>
<feature type="compositionally biased region" description="Low complexity" evidence="10">
    <location>
        <begin position="331"/>
        <end position="346"/>
    </location>
</feature>
<dbReference type="STRING" id="1097556.R4XD71"/>
<accession>R4XD71</accession>
<dbReference type="PROSITE" id="PS00108">
    <property type="entry name" value="PROTEIN_KINASE_ST"/>
    <property type="match status" value="1"/>
</dbReference>
<gene>
    <name evidence="13" type="ORF">TAPDE_003788</name>
</gene>
<dbReference type="InterPro" id="IPR028375">
    <property type="entry name" value="KA1/Ssp2_C"/>
</dbReference>
<dbReference type="Gene3D" id="1.10.510.10">
    <property type="entry name" value="Transferase(Phosphotransferase) domain 1"/>
    <property type="match status" value="1"/>
</dbReference>
<dbReference type="SUPFAM" id="SSF56112">
    <property type="entry name" value="Protein kinase-like (PK-like)"/>
    <property type="match status" value="1"/>
</dbReference>
<dbReference type="SMART" id="SM00220">
    <property type="entry name" value="S_TKc"/>
    <property type="match status" value="1"/>
</dbReference>
<evidence type="ECO:0000313" key="13">
    <source>
        <dbReference type="EMBL" id="CCG83543.1"/>
    </source>
</evidence>
<dbReference type="CDD" id="cd12121">
    <property type="entry name" value="MARK_C_like"/>
    <property type="match status" value="1"/>
</dbReference>
<dbReference type="PANTHER" id="PTHR24346">
    <property type="entry name" value="MAP/MICROTUBULE AFFINITY-REGULATING KINASE"/>
    <property type="match status" value="1"/>
</dbReference>
<evidence type="ECO:0000259" key="12">
    <source>
        <dbReference type="PROSITE" id="PS50032"/>
    </source>
</evidence>
<feature type="region of interest" description="Disordered" evidence="10">
    <location>
        <begin position="448"/>
        <end position="523"/>
    </location>
</feature>
<dbReference type="Gene3D" id="3.30.310.80">
    <property type="entry name" value="Kinase associated domain 1, KA1"/>
    <property type="match status" value="1"/>
</dbReference>
<evidence type="ECO:0000256" key="5">
    <source>
        <dbReference type="ARBA" id="ARBA00022741"/>
    </source>
</evidence>
<evidence type="ECO:0000313" key="14">
    <source>
        <dbReference type="Proteomes" id="UP000013776"/>
    </source>
</evidence>
<dbReference type="GO" id="GO:0004674">
    <property type="term" value="F:protein serine/threonine kinase activity"/>
    <property type="evidence" value="ECO:0007669"/>
    <property type="project" value="UniProtKB-KW"/>
</dbReference>
<feature type="region of interest" description="Disordered" evidence="10">
    <location>
        <begin position="536"/>
        <end position="636"/>
    </location>
</feature>
<dbReference type="GO" id="GO:0005524">
    <property type="term" value="F:ATP binding"/>
    <property type="evidence" value="ECO:0007669"/>
    <property type="project" value="UniProtKB-KW"/>
</dbReference>
<dbReference type="InterPro" id="IPR008271">
    <property type="entry name" value="Ser/Thr_kinase_AS"/>
</dbReference>
<dbReference type="FunFam" id="1.10.510.10:FF:000792">
    <property type="entry name" value="Non-specific serine/threonine protein kinase"/>
    <property type="match status" value="1"/>
</dbReference>
<dbReference type="EMBL" id="CAHR02000156">
    <property type="protein sequence ID" value="CCG83543.1"/>
    <property type="molecule type" value="Genomic_DNA"/>
</dbReference>
<dbReference type="PROSITE" id="PS50011">
    <property type="entry name" value="PROTEIN_KINASE_DOM"/>
    <property type="match status" value="1"/>
</dbReference>
<name>R4XD71_TAPDE</name>
<keyword evidence="6 13" id="KW-0418">Kinase</keyword>
<dbReference type="InterPro" id="IPR000719">
    <property type="entry name" value="Prot_kinase_dom"/>
</dbReference>
<dbReference type="GO" id="GO:0000226">
    <property type="term" value="P:microtubule cytoskeleton organization"/>
    <property type="evidence" value="ECO:0007669"/>
    <property type="project" value="TreeGrafter"/>
</dbReference>
<dbReference type="GO" id="GO:0005737">
    <property type="term" value="C:cytoplasm"/>
    <property type="evidence" value="ECO:0007669"/>
    <property type="project" value="TreeGrafter"/>
</dbReference>
<dbReference type="OrthoDB" id="1928777at2759"/>
<evidence type="ECO:0000256" key="10">
    <source>
        <dbReference type="SAM" id="MobiDB-lite"/>
    </source>
</evidence>
<feature type="compositionally biased region" description="Polar residues" evidence="10">
    <location>
        <begin position="583"/>
        <end position="592"/>
    </location>
</feature>
<comment type="caution">
    <text evidence="13">The sequence shown here is derived from an EMBL/GenBank/DDBJ whole genome shotgun (WGS) entry which is preliminary data.</text>
</comment>
<protein>
    <recommendedName>
        <fullName evidence="2">non-specific serine/threonine protein kinase</fullName>
        <ecNumber evidence="2">2.7.11.1</ecNumber>
    </recommendedName>
</protein>
<evidence type="ECO:0000259" key="11">
    <source>
        <dbReference type="PROSITE" id="PS50011"/>
    </source>
</evidence>
<dbReference type="CDD" id="cd14077">
    <property type="entry name" value="STKc_Kin1_2"/>
    <property type="match status" value="1"/>
</dbReference>
<dbReference type="Proteomes" id="UP000013776">
    <property type="component" value="Unassembled WGS sequence"/>
</dbReference>
<comment type="catalytic activity">
    <reaction evidence="8">
        <text>L-threonyl-[protein] + ATP = O-phospho-L-threonyl-[protein] + ADP + H(+)</text>
        <dbReference type="Rhea" id="RHEA:46608"/>
        <dbReference type="Rhea" id="RHEA-COMP:11060"/>
        <dbReference type="Rhea" id="RHEA-COMP:11605"/>
        <dbReference type="ChEBI" id="CHEBI:15378"/>
        <dbReference type="ChEBI" id="CHEBI:30013"/>
        <dbReference type="ChEBI" id="CHEBI:30616"/>
        <dbReference type="ChEBI" id="CHEBI:61977"/>
        <dbReference type="ChEBI" id="CHEBI:456216"/>
        <dbReference type="EC" id="2.7.11.1"/>
    </reaction>
</comment>